<dbReference type="Gene3D" id="2.10.80.10">
    <property type="entry name" value="Lipase, subunit A"/>
    <property type="match status" value="1"/>
</dbReference>
<evidence type="ECO:0000259" key="8">
    <source>
        <dbReference type="Pfam" id="PF06607"/>
    </source>
</evidence>
<comment type="subcellular location">
    <subcellularLocation>
        <location evidence="1">Secreted</location>
    </subcellularLocation>
</comment>
<reference evidence="10" key="2">
    <citation type="submission" date="2025-08" db="UniProtKB">
        <authorList>
            <consortium name="RefSeq"/>
        </authorList>
    </citation>
    <scope>IDENTIFICATION</scope>
    <source>
        <strain evidence="10">S238N-H82</strain>
        <tissue evidence="10">Testes</tissue>
    </source>
</reference>
<dbReference type="Proteomes" id="UP000001554">
    <property type="component" value="Chromosome 2"/>
</dbReference>
<evidence type="ECO:0000256" key="4">
    <source>
        <dbReference type="ARBA" id="ARBA00022656"/>
    </source>
</evidence>
<keyword evidence="6" id="KW-1213">G-protein coupled receptor impairing toxin</keyword>
<dbReference type="RefSeq" id="XP_035668086.1">
    <property type="nucleotide sequence ID" value="XM_035812193.1"/>
</dbReference>
<name>A0A9J7MHX6_BRAFL</name>
<organism evidence="9 10">
    <name type="scientific">Branchiostoma floridae</name>
    <name type="common">Florida lancelet</name>
    <name type="synonym">Amphioxus</name>
    <dbReference type="NCBI Taxonomy" id="7739"/>
    <lineage>
        <taxon>Eukaryota</taxon>
        <taxon>Metazoa</taxon>
        <taxon>Chordata</taxon>
        <taxon>Cephalochordata</taxon>
        <taxon>Leptocardii</taxon>
        <taxon>Amphioxiformes</taxon>
        <taxon>Branchiostomatidae</taxon>
        <taxon>Branchiostoma</taxon>
    </lineage>
</organism>
<dbReference type="PANTHER" id="PTHR18821:SF2">
    <property type="entry name" value="DICKKOPF-RELATED PROTEIN 3-LIKE"/>
    <property type="match status" value="1"/>
</dbReference>
<dbReference type="GO" id="GO:0005576">
    <property type="term" value="C:extracellular region"/>
    <property type="evidence" value="ECO:0007669"/>
    <property type="project" value="UniProtKB-SubCell"/>
</dbReference>
<dbReference type="KEGG" id="bfo:118410461"/>
<protein>
    <submittedName>
        <fullName evidence="10">Toxin MIT1-like</fullName>
    </submittedName>
</protein>
<evidence type="ECO:0000256" key="1">
    <source>
        <dbReference type="ARBA" id="ARBA00004613"/>
    </source>
</evidence>
<dbReference type="OMA" id="PECKPAG"/>
<gene>
    <name evidence="10" type="primary">LOC118410461</name>
</gene>
<feature type="chain" id="PRO_5039897371" evidence="7">
    <location>
        <begin position="27"/>
        <end position="119"/>
    </location>
</feature>
<evidence type="ECO:0000256" key="6">
    <source>
        <dbReference type="ARBA" id="ARBA00023259"/>
    </source>
</evidence>
<accession>A0A9J7MHX6</accession>
<evidence type="ECO:0000313" key="10">
    <source>
        <dbReference type="RefSeq" id="XP_035668086.1"/>
    </source>
</evidence>
<dbReference type="GeneID" id="118410461"/>
<evidence type="ECO:0000256" key="5">
    <source>
        <dbReference type="ARBA" id="ARBA00023157"/>
    </source>
</evidence>
<dbReference type="FunFam" id="2.10.80.10:FF:000007">
    <property type="entry name" value="Uncharacterized protein"/>
    <property type="match status" value="1"/>
</dbReference>
<keyword evidence="4" id="KW-0800">Toxin</keyword>
<sequence length="119" mass="12949">METMRTDMVIVVLLLLALVVPDKSVALGRHTTLCHNDHQCISGMGRGACCAPRNLIFAPVPECKPAGRRAQLCHVASNFLPYPLHQPHGFHRCPCGNGLACVPTRRGSIIGVCKDLRQL</sequence>
<evidence type="ECO:0000256" key="2">
    <source>
        <dbReference type="ARBA" id="ARBA00006999"/>
    </source>
</evidence>
<dbReference type="PANTHER" id="PTHR18821">
    <property type="entry name" value="PROKINETICIN"/>
    <property type="match status" value="1"/>
</dbReference>
<reference evidence="9" key="1">
    <citation type="journal article" date="2020" name="Nat. Ecol. Evol.">
        <title>Deeply conserved synteny resolves early events in vertebrate evolution.</title>
        <authorList>
            <person name="Simakov O."/>
            <person name="Marletaz F."/>
            <person name="Yue J.X."/>
            <person name="O'Connell B."/>
            <person name="Jenkins J."/>
            <person name="Brandt A."/>
            <person name="Calef R."/>
            <person name="Tung C.H."/>
            <person name="Huang T.K."/>
            <person name="Schmutz J."/>
            <person name="Satoh N."/>
            <person name="Yu J.K."/>
            <person name="Putnam N.H."/>
            <person name="Green R.E."/>
            <person name="Rokhsar D.S."/>
        </authorList>
    </citation>
    <scope>NUCLEOTIDE SEQUENCE [LARGE SCALE GENOMIC DNA]</scope>
    <source>
        <strain evidence="9">S238N-H82</strain>
    </source>
</reference>
<dbReference type="InterPro" id="IPR009523">
    <property type="entry name" value="Prokineticin"/>
</dbReference>
<keyword evidence="9" id="KW-1185">Reference proteome</keyword>
<dbReference type="OrthoDB" id="10037354at2759"/>
<feature type="signal peptide" evidence="7">
    <location>
        <begin position="1"/>
        <end position="26"/>
    </location>
</feature>
<dbReference type="AlphaFoldDB" id="A0A9J7MHX6"/>
<keyword evidence="7" id="KW-0732">Signal</keyword>
<evidence type="ECO:0000256" key="3">
    <source>
        <dbReference type="ARBA" id="ARBA00022525"/>
    </source>
</evidence>
<proteinExistence type="inferred from homology"/>
<dbReference type="Pfam" id="PF06607">
    <property type="entry name" value="Prokineticin"/>
    <property type="match status" value="1"/>
</dbReference>
<evidence type="ECO:0000313" key="9">
    <source>
        <dbReference type="Proteomes" id="UP000001554"/>
    </source>
</evidence>
<comment type="similarity">
    <text evidence="2">Belongs to the AVIT (prokineticin) family.</text>
</comment>
<keyword evidence="3" id="KW-0964">Secreted</keyword>
<keyword evidence="5" id="KW-1015">Disulfide bond</keyword>
<evidence type="ECO:0000256" key="7">
    <source>
        <dbReference type="SAM" id="SignalP"/>
    </source>
</evidence>
<feature type="domain" description="Prokineticin" evidence="8">
    <location>
        <begin position="7"/>
        <end position="104"/>
    </location>
</feature>
<dbReference type="GO" id="GO:0090729">
    <property type="term" value="F:toxin activity"/>
    <property type="evidence" value="ECO:0007669"/>
    <property type="project" value="UniProtKB-KW"/>
</dbReference>
<dbReference type="InterPro" id="IPR023569">
    <property type="entry name" value="Prokineticin_domain"/>
</dbReference>